<evidence type="ECO:0000313" key="2">
    <source>
        <dbReference type="EMBL" id="KAL3798850.1"/>
    </source>
</evidence>
<proteinExistence type="predicted"/>
<dbReference type="InterPro" id="IPR036188">
    <property type="entry name" value="FAD/NAD-bd_sf"/>
</dbReference>
<protein>
    <recommendedName>
        <fullName evidence="1">FAD/NAD(P)-binding domain-containing protein</fullName>
    </recommendedName>
</protein>
<dbReference type="SUPFAM" id="SSF51905">
    <property type="entry name" value="FAD/NAD(P)-binding domain"/>
    <property type="match status" value="2"/>
</dbReference>
<dbReference type="PANTHER" id="PTHR38663">
    <property type="match status" value="1"/>
</dbReference>
<dbReference type="Pfam" id="PF07992">
    <property type="entry name" value="Pyr_redox_2"/>
    <property type="match status" value="1"/>
</dbReference>
<dbReference type="InterPro" id="IPR023753">
    <property type="entry name" value="FAD/NAD-binding_dom"/>
</dbReference>
<dbReference type="AlphaFoldDB" id="A0ABD3QF86"/>
<gene>
    <name evidence="2" type="ORF">HJC23_004638</name>
</gene>
<keyword evidence="3" id="KW-1185">Reference proteome</keyword>
<name>A0ABD3QF86_9STRA</name>
<evidence type="ECO:0000313" key="3">
    <source>
        <dbReference type="Proteomes" id="UP001516023"/>
    </source>
</evidence>
<sequence length="496" mass="55004">MPNLRNREFSLHLVPFHWTDFSGSPKLTSTEVKMKRCDVCIIGSGPAGLCALSAVREPYTMDSMTYTQVSNANAMMTRRSIAGPPQHRVCVVDPNEKWLSEWTDNFKRLGIEFLRSPAIAHPDHFDLRSLLAYAVLSGREAELIESGCAEIRKLHGLGQTQVGLWKLPSTSLFEDFCLYLADQLPHDYVKSYAIDLDRNEEGDYVVKLANGTDVVTSSVILALGPTGRPVIPEQISQVPKAHLISWKCMIDELKPCHEIVLVVGGGLTAVQAAQYALRRGKRVYLSSRRQLVERHFDIDTCWFDKRSTNLHISEFYHLSEAERLSVLKEARGGGSVPPIYMKDLREWEKKGKLTLVTADPDYIGSTDNGKLMIALNEGKTALFDCIINACGIKPDCTANPLIKKITEKFLLKTAGGFPSISVDLEWTKNLFCVGALASLNVGPDSGNIMGARRGASIVANTLECKAWLRDKEGGALANPFQLLWDDETTDSESEID</sequence>
<accession>A0ABD3QF86</accession>
<dbReference type="EMBL" id="JABMIG020000043">
    <property type="protein sequence ID" value="KAL3798850.1"/>
    <property type="molecule type" value="Genomic_DNA"/>
</dbReference>
<feature type="domain" description="FAD/NAD(P)-binding" evidence="1">
    <location>
        <begin position="191"/>
        <end position="297"/>
    </location>
</feature>
<dbReference type="Proteomes" id="UP001516023">
    <property type="component" value="Unassembled WGS sequence"/>
</dbReference>
<dbReference type="PANTHER" id="PTHR38663:SF1">
    <property type="entry name" value="L-ORNITHINE N(5)-MONOOXYGENASE"/>
    <property type="match status" value="1"/>
</dbReference>
<dbReference type="PRINTS" id="PR00368">
    <property type="entry name" value="FADPNR"/>
</dbReference>
<evidence type="ECO:0000259" key="1">
    <source>
        <dbReference type="Pfam" id="PF07992"/>
    </source>
</evidence>
<dbReference type="Gene3D" id="3.50.50.60">
    <property type="entry name" value="FAD/NAD(P)-binding domain"/>
    <property type="match status" value="1"/>
</dbReference>
<comment type="caution">
    <text evidence="2">The sequence shown here is derived from an EMBL/GenBank/DDBJ whole genome shotgun (WGS) entry which is preliminary data.</text>
</comment>
<reference evidence="2 3" key="1">
    <citation type="journal article" date="2020" name="G3 (Bethesda)">
        <title>Improved Reference Genome for Cyclotella cryptica CCMP332, a Model for Cell Wall Morphogenesis, Salinity Adaptation, and Lipid Production in Diatoms (Bacillariophyta).</title>
        <authorList>
            <person name="Roberts W.R."/>
            <person name="Downey K.M."/>
            <person name="Ruck E.C."/>
            <person name="Traller J.C."/>
            <person name="Alverson A.J."/>
        </authorList>
    </citation>
    <scope>NUCLEOTIDE SEQUENCE [LARGE SCALE GENOMIC DNA]</scope>
    <source>
        <strain evidence="2 3">CCMP332</strain>
    </source>
</reference>
<organism evidence="2 3">
    <name type="scientific">Cyclotella cryptica</name>
    <dbReference type="NCBI Taxonomy" id="29204"/>
    <lineage>
        <taxon>Eukaryota</taxon>
        <taxon>Sar</taxon>
        <taxon>Stramenopiles</taxon>
        <taxon>Ochrophyta</taxon>
        <taxon>Bacillariophyta</taxon>
        <taxon>Coscinodiscophyceae</taxon>
        <taxon>Thalassiosirophycidae</taxon>
        <taxon>Stephanodiscales</taxon>
        <taxon>Stephanodiscaceae</taxon>
        <taxon>Cyclotella</taxon>
    </lineage>
</organism>